<dbReference type="InterPro" id="IPR029753">
    <property type="entry name" value="D-isomer_DH_CS"/>
</dbReference>
<feature type="domain" description="D-isomer specific 2-hydroxyacid dehydrogenase catalytic" evidence="2">
    <location>
        <begin position="69"/>
        <end position="367"/>
    </location>
</feature>
<evidence type="ECO:0000313" key="5">
    <source>
        <dbReference type="Proteomes" id="UP001341281"/>
    </source>
</evidence>
<organism evidence="4 5">
    <name type="scientific">Paspalum notatum var. saurae</name>
    <dbReference type="NCBI Taxonomy" id="547442"/>
    <lineage>
        <taxon>Eukaryota</taxon>
        <taxon>Viridiplantae</taxon>
        <taxon>Streptophyta</taxon>
        <taxon>Embryophyta</taxon>
        <taxon>Tracheophyta</taxon>
        <taxon>Spermatophyta</taxon>
        <taxon>Magnoliopsida</taxon>
        <taxon>Liliopsida</taxon>
        <taxon>Poales</taxon>
        <taxon>Poaceae</taxon>
        <taxon>PACMAD clade</taxon>
        <taxon>Panicoideae</taxon>
        <taxon>Andropogonodae</taxon>
        <taxon>Paspaleae</taxon>
        <taxon>Paspalinae</taxon>
        <taxon>Paspalum</taxon>
    </lineage>
</organism>
<proteinExistence type="predicted"/>
<dbReference type="Pfam" id="PF02826">
    <property type="entry name" value="2-Hacid_dh_C"/>
    <property type="match status" value="2"/>
</dbReference>
<evidence type="ECO:0000259" key="3">
    <source>
        <dbReference type="Pfam" id="PF02826"/>
    </source>
</evidence>
<feature type="domain" description="D-isomer specific 2-hydroxyacid dehydrogenase catalytic" evidence="2">
    <location>
        <begin position="419"/>
        <end position="714"/>
    </location>
</feature>
<evidence type="ECO:0000259" key="2">
    <source>
        <dbReference type="Pfam" id="PF00389"/>
    </source>
</evidence>
<keyword evidence="1" id="KW-0560">Oxidoreductase</keyword>
<gene>
    <name evidence="4" type="ORF">U9M48_012370</name>
</gene>
<evidence type="ECO:0000313" key="4">
    <source>
        <dbReference type="EMBL" id="WVZ62650.1"/>
    </source>
</evidence>
<dbReference type="InterPro" id="IPR006140">
    <property type="entry name" value="D-isomer_DH_NAD-bd"/>
</dbReference>
<feature type="domain" description="D-isomer specific 2-hydroxyacid dehydrogenase NAD-binding" evidence="3">
    <location>
        <begin position="165"/>
        <end position="343"/>
    </location>
</feature>
<dbReference type="SUPFAM" id="SSF51735">
    <property type="entry name" value="NAD(P)-binding Rossmann-fold domains"/>
    <property type="match status" value="2"/>
</dbReference>
<protein>
    <submittedName>
        <fullName evidence="4">Uncharacterized protein</fullName>
    </submittedName>
</protein>
<dbReference type="EMBL" id="CP144747">
    <property type="protein sequence ID" value="WVZ62650.1"/>
    <property type="molecule type" value="Genomic_DNA"/>
</dbReference>
<reference evidence="4 5" key="1">
    <citation type="submission" date="2024-02" db="EMBL/GenBank/DDBJ databases">
        <title>High-quality chromosome-scale genome assembly of Pensacola bahiagrass (Paspalum notatum Flugge var. saurae).</title>
        <authorList>
            <person name="Vega J.M."/>
            <person name="Podio M."/>
            <person name="Orjuela J."/>
            <person name="Siena L.A."/>
            <person name="Pessino S.C."/>
            <person name="Combes M.C."/>
            <person name="Mariac C."/>
            <person name="Albertini E."/>
            <person name="Pupilli F."/>
            <person name="Ortiz J.P.A."/>
            <person name="Leblanc O."/>
        </authorList>
    </citation>
    <scope>NUCLEOTIDE SEQUENCE [LARGE SCALE GENOMIC DNA]</scope>
    <source>
        <strain evidence="4">R1</strain>
        <tissue evidence="4">Leaf</tissue>
    </source>
</reference>
<dbReference type="PROSITE" id="PS00671">
    <property type="entry name" value="D_2_HYDROXYACID_DH_3"/>
    <property type="match status" value="1"/>
</dbReference>
<feature type="domain" description="D-isomer specific 2-hydroxyacid dehydrogenase NAD-binding" evidence="3">
    <location>
        <begin position="516"/>
        <end position="694"/>
    </location>
</feature>
<dbReference type="PANTHER" id="PTHR42938">
    <property type="entry name" value="FORMATE DEHYDROGENASE 1"/>
    <property type="match status" value="1"/>
</dbReference>
<accession>A0AAQ3WIH0</accession>
<keyword evidence="5" id="KW-1185">Reference proteome</keyword>
<dbReference type="CDD" id="cd12175">
    <property type="entry name" value="2-Hacid_dh_11"/>
    <property type="match status" value="2"/>
</dbReference>
<dbReference type="SUPFAM" id="SSF52283">
    <property type="entry name" value="Formate/glycerate dehydrogenase catalytic domain-like"/>
    <property type="match status" value="2"/>
</dbReference>
<name>A0AAQ3WIH0_PASNO</name>
<dbReference type="InterPro" id="IPR006139">
    <property type="entry name" value="D-isomer_2_OHA_DH_cat_dom"/>
</dbReference>
<evidence type="ECO:0000256" key="1">
    <source>
        <dbReference type="ARBA" id="ARBA00023002"/>
    </source>
</evidence>
<dbReference type="InterPro" id="IPR036291">
    <property type="entry name" value="NAD(P)-bd_dom_sf"/>
</dbReference>
<dbReference type="Pfam" id="PF00389">
    <property type="entry name" value="2-Hacid_dh"/>
    <property type="match status" value="2"/>
</dbReference>
<dbReference type="Gene3D" id="3.40.50.720">
    <property type="entry name" value="NAD(P)-binding Rossmann-like Domain"/>
    <property type="match status" value="4"/>
</dbReference>
<dbReference type="FunFam" id="3.40.50.720:FF:000291">
    <property type="entry name" value="Phosphoglycerate dehydrogenase, putative, 33424-31403"/>
    <property type="match status" value="2"/>
</dbReference>
<sequence length="728" mass="79433">MLTMARKHLLLPLLSQARRSAAAAHRHLLPPRPRTRAYCSEMGDSSESNGHGTVTRVLFCGPYWPASTSYTKEYLQSYPFIQVDEVGLEQVPDVIHNYHLCVVKNRRIDSDIIAKATQMKIIMQYGVGLEGVDVNAATEHKIKVARIPGSTTGNAVSCAEMAIYLTLGVLRKQKEMDTAVNRKDLGIPVGDTLFGKTILILGFGAIGVEVAKRLRPFGVRVLATKRNWSTDMLPSDVDDLVDKKGVPDDMCEFAGEADIVITCLALTNETVGIVDHKFLSSMKKGSYLVNIARGRLLDYKAVFDHLKSGHLAGLGIDVAWMEPFDPDDPILKFPNVIITPHVAGVTEYSYRTMAKSVGETALQLHSGKAFTEIEFAAVAPNLAGRCTGFCSKLACSIGNNGSSKVTRVLFCGPYFPASTKYTKEYLQKYPFIEVDEVALEQVPDVIHNYHICVVKNRRIDSDVIAKATQMKIIMQYGVGLEGVDVSAATEHNIKVARIPGSMTGNAVSCAEMAIYLTLGVLRKQKLMDTAVSQKDLGSPTGETIFGKTVLILGFGAIGVEIAKRLKPFGVKILATKRNWSPSSLPCDIDGLVDKKGGPEDMYELAGEADIVITCLLQTNETVGIVDNMFLSVMKKRSCLINIARGGLLDYVAVLNHLESGHLCGLGIDVAWKEPFDPEDPILKFSNVIMTPHVAGVTEYSYRTMAKVVGDVALQLHSGEPFTGIEFVN</sequence>
<dbReference type="Proteomes" id="UP001341281">
    <property type="component" value="Chromosome 03"/>
</dbReference>
<dbReference type="GO" id="GO:0051287">
    <property type="term" value="F:NAD binding"/>
    <property type="evidence" value="ECO:0007669"/>
    <property type="project" value="InterPro"/>
</dbReference>
<dbReference type="AlphaFoldDB" id="A0AAQ3WIH0"/>
<dbReference type="PANTHER" id="PTHR42938:SF25">
    <property type="entry name" value="D-ISOMER SPECIFIC 2-HYDROXYACID DEHYDROGENASE FAMILY PROTEIN"/>
    <property type="match status" value="1"/>
</dbReference>
<dbReference type="GO" id="GO:0004617">
    <property type="term" value="F:phosphoglycerate dehydrogenase activity"/>
    <property type="evidence" value="ECO:0007669"/>
    <property type="project" value="TreeGrafter"/>
</dbReference>